<dbReference type="GO" id="GO:0046464">
    <property type="term" value="P:acylglycerol catabolic process"/>
    <property type="evidence" value="ECO:0007669"/>
    <property type="project" value="TreeGrafter"/>
</dbReference>
<dbReference type="PANTHER" id="PTHR43798:SF33">
    <property type="entry name" value="HYDROLASE, PUTATIVE (AFU_ORTHOLOGUE AFUA_2G14860)-RELATED"/>
    <property type="match status" value="1"/>
</dbReference>
<sequence>MEQSRYKETKTRRGLTYSYYFSAPATGKPVLFFAHGFPANSRIWRKQVAFFEPSGYGILVPDLLGYGATDKPTDPKLYVGSGHAQDITDLLDAEGLDRVVAIGHGWGCFPVARLVNYHPQRVSACGFIAMGYLPPTAPNADIITRSRQVSQLFGYDVFASARFFAEADAAALIEKHIDSSISLFFPASPQLWTDYLWVDGGARAWIEGDKIGPLPSYMSQEDQENVRKSLLSGGLLAPLCWFRVQLDEANAEDDAKISPTASRVTQPLLHIPFTDNPVIPPILGDASHEKYARGPVTRKEVAAGQWGILSHAAEVNDIILQWIGDLQDVVCERVE</sequence>
<organism evidence="2 3">
    <name type="scientific">Mycena metata</name>
    <dbReference type="NCBI Taxonomy" id="1033252"/>
    <lineage>
        <taxon>Eukaryota</taxon>
        <taxon>Fungi</taxon>
        <taxon>Dikarya</taxon>
        <taxon>Basidiomycota</taxon>
        <taxon>Agaricomycotina</taxon>
        <taxon>Agaricomycetes</taxon>
        <taxon>Agaricomycetidae</taxon>
        <taxon>Agaricales</taxon>
        <taxon>Marasmiineae</taxon>
        <taxon>Mycenaceae</taxon>
        <taxon>Mycena</taxon>
    </lineage>
</organism>
<feature type="domain" description="AB hydrolase-1" evidence="1">
    <location>
        <begin position="29"/>
        <end position="164"/>
    </location>
</feature>
<dbReference type="InterPro" id="IPR050266">
    <property type="entry name" value="AB_hydrolase_sf"/>
</dbReference>
<accession>A0AAD7H7V1</accession>
<dbReference type="Gene3D" id="3.40.50.1820">
    <property type="entry name" value="alpha/beta hydrolase"/>
    <property type="match status" value="1"/>
</dbReference>
<evidence type="ECO:0000313" key="2">
    <source>
        <dbReference type="EMBL" id="KAJ7714143.1"/>
    </source>
</evidence>
<gene>
    <name evidence="2" type="ORF">B0H16DRAFT_1435622</name>
</gene>
<dbReference type="InterPro" id="IPR029058">
    <property type="entry name" value="AB_hydrolase_fold"/>
</dbReference>
<dbReference type="PRINTS" id="PR00412">
    <property type="entry name" value="EPOXHYDRLASE"/>
</dbReference>
<reference evidence="2" key="1">
    <citation type="submission" date="2023-03" db="EMBL/GenBank/DDBJ databases">
        <title>Massive genome expansion in bonnet fungi (Mycena s.s.) driven by repeated elements and novel gene families across ecological guilds.</title>
        <authorList>
            <consortium name="Lawrence Berkeley National Laboratory"/>
            <person name="Harder C.B."/>
            <person name="Miyauchi S."/>
            <person name="Viragh M."/>
            <person name="Kuo A."/>
            <person name="Thoen E."/>
            <person name="Andreopoulos B."/>
            <person name="Lu D."/>
            <person name="Skrede I."/>
            <person name="Drula E."/>
            <person name="Henrissat B."/>
            <person name="Morin E."/>
            <person name="Kohler A."/>
            <person name="Barry K."/>
            <person name="LaButti K."/>
            <person name="Morin E."/>
            <person name="Salamov A."/>
            <person name="Lipzen A."/>
            <person name="Mereny Z."/>
            <person name="Hegedus B."/>
            <person name="Baldrian P."/>
            <person name="Stursova M."/>
            <person name="Weitz H."/>
            <person name="Taylor A."/>
            <person name="Grigoriev I.V."/>
            <person name="Nagy L.G."/>
            <person name="Martin F."/>
            <person name="Kauserud H."/>
        </authorList>
    </citation>
    <scope>NUCLEOTIDE SEQUENCE</scope>
    <source>
        <strain evidence="2">CBHHK182m</strain>
    </source>
</reference>
<dbReference type="PANTHER" id="PTHR43798">
    <property type="entry name" value="MONOACYLGLYCEROL LIPASE"/>
    <property type="match status" value="1"/>
</dbReference>
<name>A0AAD7H7V1_9AGAR</name>
<dbReference type="GO" id="GO:0047372">
    <property type="term" value="F:monoacylglycerol lipase activity"/>
    <property type="evidence" value="ECO:0007669"/>
    <property type="project" value="TreeGrafter"/>
</dbReference>
<comment type="caution">
    <text evidence="2">The sequence shown here is derived from an EMBL/GenBank/DDBJ whole genome shotgun (WGS) entry which is preliminary data.</text>
</comment>
<dbReference type="GO" id="GO:0016020">
    <property type="term" value="C:membrane"/>
    <property type="evidence" value="ECO:0007669"/>
    <property type="project" value="TreeGrafter"/>
</dbReference>
<keyword evidence="3" id="KW-1185">Reference proteome</keyword>
<dbReference type="SUPFAM" id="SSF53474">
    <property type="entry name" value="alpha/beta-Hydrolases"/>
    <property type="match status" value="1"/>
</dbReference>
<dbReference type="Proteomes" id="UP001215598">
    <property type="component" value="Unassembled WGS sequence"/>
</dbReference>
<dbReference type="InterPro" id="IPR000073">
    <property type="entry name" value="AB_hydrolase_1"/>
</dbReference>
<evidence type="ECO:0000259" key="1">
    <source>
        <dbReference type="Pfam" id="PF00561"/>
    </source>
</evidence>
<dbReference type="InterPro" id="IPR000639">
    <property type="entry name" value="Epox_hydrolase-like"/>
</dbReference>
<proteinExistence type="predicted"/>
<dbReference type="Pfam" id="PF00561">
    <property type="entry name" value="Abhydrolase_1"/>
    <property type="match status" value="1"/>
</dbReference>
<protein>
    <submittedName>
        <fullName evidence="2">Alpha/beta-hydrolase</fullName>
    </submittedName>
</protein>
<evidence type="ECO:0000313" key="3">
    <source>
        <dbReference type="Proteomes" id="UP001215598"/>
    </source>
</evidence>
<dbReference type="AlphaFoldDB" id="A0AAD7H7V1"/>
<dbReference type="EMBL" id="JARKIB010000330">
    <property type="protein sequence ID" value="KAJ7714143.1"/>
    <property type="molecule type" value="Genomic_DNA"/>
</dbReference>